<dbReference type="CDD" id="cd00757">
    <property type="entry name" value="ThiF_MoeB_HesA_family"/>
    <property type="match status" value="1"/>
</dbReference>
<dbReference type="GO" id="GO:0005096">
    <property type="term" value="F:GTPase activator activity"/>
    <property type="evidence" value="ECO:0007669"/>
    <property type="project" value="UniProtKB-KW"/>
</dbReference>
<evidence type="ECO:0000256" key="9">
    <source>
        <dbReference type="SAM" id="MobiDB-lite"/>
    </source>
</evidence>
<dbReference type="InterPro" id="IPR000594">
    <property type="entry name" value="ThiF_NAD_FAD-bd"/>
</dbReference>
<dbReference type="PANTHER" id="PTHR10953">
    <property type="entry name" value="UBIQUITIN-ACTIVATING ENZYME E1"/>
    <property type="match status" value="1"/>
</dbReference>
<feature type="region of interest" description="Disordered" evidence="9">
    <location>
        <begin position="1"/>
        <end position="29"/>
    </location>
</feature>
<evidence type="ECO:0000256" key="8">
    <source>
        <dbReference type="ARBA" id="ARBA00022840"/>
    </source>
</evidence>
<feature type="domain" description="Rhodanese" evidence="11">
    <location>
        <begin position="1121"/>
        <end position="1271"/>
    </location>
</feature>
<dbReference type="GO" id="GO:0004792">
    <property type="term" value="F:thiosulfate-cyanide sulfurtransferase activity"/>
    <property type="evidence" value="ECO:0007669"/>
    <property type="project" value="TreeGrafter"/>
</dbReference>
<protein>
    <submittedName>
        <fullName evidence="12">Related to molybdenum cofactor biosynthetic protein</fullName>
    </submittedName>
</protein>
<dbReference type="FunFam" id="3.40.50.720:FF:000033">
    <property type="entry name" value="Adenylyltransferase and sulfurtransferase MOCS3"/>
    <property type="match status" value="1"/>
</dbReference>
<evidence type="ECO:0000256" key="1">
    <source>
        <dbReference type="ARBA" id="ARBA00004514"/>
    </source>
</evidence>
<dbReference type="OrthoDB" id="10261062at2759"/>
<dbReference type="Pfam" id="PF00899">
    <property type="entry name" value="ThiF"/>
    <property type="match status" value="1"/>
</dbReference>
<dbReference type="Pfam" id="PF00566">
    <property type="entry name" value="RabGAP-TBC"/>
    <property type="match status" value="2"/>
</dbReference>
<dbReference type="InterPro" id="IPR000195">
    <property type="entry name" value="Rab-GAP-TBC_dom"/>
</dbReference>
<feature type="region of interest" description="Disordered" evidence="9">
    <location>
        <begin position="478"/>
        <end position="576"/>
    </location>
</feature>
<reference evidence="12 13" key="1">
    <citation type="submission" date="2018-03" db="EMBL/GenBank/DDBJ databases">
        <authorList>
            <person name="Guldener U."/>
        </authorList>
    </citation>
    <scope>NUCLEOTIDE SEQUENCE [LARGE SCALE GENOMIC DNA]</scope>
    <source>
        <strain evidence="12 13">NBRC100155</strain>
    </source>
</reference>
<dbReference type="FunFam" id="1.10.472.80:FF:000038">
    <property type="entry name" value="TBC1 domain family member 5"/>
    <property type="match status" value="1"/>
</dbReference>
<dbReference type="Proteomes" id="UP000324022">
    <property type="component" value="Unassembled WGS sequence"/>
</dbReference>
<dbReference type="GO" id="GO:0032447">
    <property type="term" value="P:protein urmylation"/>
    <property type="evidence" value="ECO:0007669"/>
    <property type="project" value="TreeGrafter"/>
</dbReference>
<dbReference type="GO" id="GO:0016779">
    <property type="term" value="F:nucleotidyltransferase activity"/>
    <property type="evidence" value="ECO:0007669"/>
    <property type="project" value="UniProtKB-KW"/>
</dbReference>
<dbReference type="GO" id="GO:0005524">
    <property type="term" value="F:ATP binding"/>
    <property type="evidence" value="ECO:0007669"/>
    <property type="project" value="UniProtKB-KW"/>
</dbReference>
<feature type="region of interest" description="Disordered" evidence="9">
    <location>
        <begin position="633"/>
        <end position="656"/>
    </location>
</feature>
<keyword evidence="2" id="KW-0343">GTPase activation</keyword>
<keyword evidence="4" id="KW-0819">tRNA processing</keyword>
<dbReference type="InterPro" id="IPR045886">
    <property type="entry name" value="ThiF/MoeB/HesA"/>
</dbReference>
<evidence type="ECO:0000256" key="5">
    <source>
        <dbReference type="ARBA" id="ARBA00022695"/>
    </source>
</evidence>
<feature type="region of interest" description="Disordered" evidence="9">
    <location>
        <begin position="303"/>
        <end position="327"/>
    </location>
</feature>
<feature type="compositionally biased region" description="Polar residues" evidence="9">
    <location>
        <begin position="633"/>
        <end position="646"/>
    </location>
</feature>
<name>A0A5C3E6E8_9BASI</name>
<dbReference type="GO" id="GO:0005829">
    <property type="term" value="C:cytosol"/>
    <property type="evidence" value="ECO:0007669"/>
    <property type="project" value="UniProtKB-SubCell"/>
</dbReference>
<gene>
    <name evidence="12" type="ORF">UTRI_03050</name>
</gene>
<evidence type="ECO:0000256" key="3">
    <source>
        <dbReference type="ARBA" id="ARBA00022679"/>
    </source>
</evidence>
<evidence type="ECO:0000256" key="6">
    <source>
        <dbReference type="ARBA" id="ARBA00022741"/>
    </source>
</evidence>
<proteinExistence type="predicted"/>
<evidence type="ECO:0000256" key="2">
    <source>
        <dbReference type="ARBA" id="ARBA00022468"/>
    </source>
</evidence>
<dbReference type="FunFam" id="1.10.8.270:FF:000011">
    <property type="entry name" value="TBC1 domain family member 5"/>
    <property type="match status" value="1"/>
</dbReference>
<feature type="compositionally biased region" description="Polar residues" evidence="9">
    <location>
        <begin position="312"/>
        <end position="327"/>
    </location>
</feature>
<dbReference type="SMART" id="SM00450">
    <property type="entry name" value="RHOD"/>
    <property type="match status" value="1"/>
</dbReference>
<evidence type="ECO:0000313" key="13">
    <source>
        <dbReference type="Proteomes" id="UP000324022"/>
    </source>
</evidence>
<dbReference type="EMBL" id="OOIN01000012">
    <property type="protein sequence ID" value="SPO25685.1"/>
    <property type="molecule type" value="Genomic_DNA"/>
</dbReference>
<feature type="compositionally biased region" description="Polar residues" evidence="9">
    <location>
        <begin position="16"/>
        <end position="25"/>
    </location>
</feature>
<keyword evidence="8" id="KW-0067">ATP-binding</keyword>
<sequence length="1273" mass="137881">MSDPLAATSAVPPTRQGHTNPTPSHSKAIDDASLSSNWMALLRGTTSSPIEALRIRGIEGKIAKDDGASLRWIQWKLFLTEHISSIPSSWSALLERDREAYNELRCRLLRAPDGNYPPEVGFDGTHTTLDSTTNAIVSRQSPQTRSAPIRPVVVHDLSVNNPLSLDDSNPWKAYYSTLETRRVILQDVERTFPDIDLFRLTNVQQSLTNILFLWTLENDDVGYRQGMHELAAVLWKVRSDGAVDARSLSSSAPSRASTQASADAPFRHALADVFIEHDVYTLFCILMQSAKSWYAWRDSPSRDAVPTPSPSPSISAKQALDTRNSAETPRRTLPIVAKCEAILELLRHIDPALAHHLQSLGIEPQIFCLRWIRMIFTREFALDDALAIWDGLFASGSSLELIDYVCIAMLLRIRNQLLAGDHSSALQSLLRYPPEAQVQPNLLIKQAIFLRDNGLQPSTGVAVVMQNRDLLGIAVRSTDDSTHGASPVRQAPASPSQRYGAQKYATVGKAPSGPVSRASPWSRMQDANAAPQNGRPEHRRWQSPPAAGDPLGVSQESTFSDDANGPRAFGINPSAYLPEGFSDLAKGWYERSELPQTLNSAIANVSRTVAAAAGAYGSNKVETSGFPSGFDQAFTNQTGPTSTAPPSTVGHAASSRTRPKLFVVDPEETAQRSNPEHVEQPSKLTTANKAIGSALSLCIEVLEQSWLDRSTNNDKVHPDEMEQSDLNTLMSFTALKHIRDVLDGTASEFDPSTLPKPMSKCQSTEVGTVKQPVKQTVDEPVTEIHSMQKRERAADHGIVKSESSKGNPALPMSLVEYARYGRQMILPDFGLAGQLRLRKAKVLVVGAGGLGCPAIQYLAAAGVGQISILDHDVVEPSNLARQILHSDATVGMHKAVSAAQAAKQINPYITALPISEAISASNARQMMHDQDLVLDCTDNPLTRYLISDAAVLEGVQVVSGAAQGYDGQLVVLHKRIKPEFAGPKASAIASGGAVRGPCYRCLFPKAPRPDEVTNCEDGGVLGGITGLIGTMQALEAIKILAGIGEDTPPMLTLVSPLTSMPFRCVKIRPRRIATCRSCGDSTQVSEPMITNLETEDYVSFCGLDVATPGDGGLPRTAVASMDGKALVVDVRPPVEYGITKLDGSLNLPIQQLLKDPREAWDKIRDAQQKTPCSSVLVVCKKGNDSKLAVKALLQCQKQLVQEGQMQAEAAMTLAKTPSHPLEASTDTATPTVQAMEVETANRRTQSITNMQISDLIGGLRAYSKDKDPNFPIY</sequence>
<dbReference type="SMART" id="SM00164">
    <property type="entry name" value="TBC"/>
    <property type="match status" value="1"/>
</dbReference>
<evidence type="ECO:0000259" key="11">
    <source>
        <dbReference type="PROSITE" id="PS50206"/>
    </source>
</evidence>
<dbReference type="InterPro" id="IPR035969">
    <property type="entry name" value="Rab-GAP_TBC_sf"/>
</dbReference>
<keyword evidence="3" id="KW-0808">Transferase</keyword>
<dbReference type="AlphaFoldDB" id="A0A5C3E6E8"/>
<accession>A0A5C3E6E8</accession>
<feature type="domain" description="Rab-GAP TBC" evidence="10">
    <location>
        <begin position="161"/>
        <end position="396"/>
    </location>
</feature>
<dbReference type="InterPro" id="IPR036873">
    <property type="entry name" value="Rhodanese-like_dom_sf"/>
</dbReference>
<keyword evidence="13" id="KW-1185">Reference proteome</keyword>
<dbReference type="Gene3D" id="3.40.250.10">
    <property type="entry name" value="Rhodanese-like domain"/>
    <property type="match status" value="1"/>
</dbReference>
<comment type="subcellular location">
    <subcellularLocation>
        <location evidence="1">Cytoplasm</location>
        <location evidence="1">Cytosol</location>
    </subcellularLocation>
</comment>
<feature type="region of interest" description="Disordered" evidence="9">
    <location>
        <begin position="786"/>
        <end position="805"/>
    </location>
</feature>
<dbReference type="PROSITE" id="PS50206">
    <property type="entry name" value="RHODANESE_3"/>
    <property type="match status" value="1"/>
</dbReference>
<feature type="compositionally biased region" description="Basic and acidic residues" evidence="9">
    <location>
        <begin position="786"/>
        <end position="803"/>
    </location>
</feature>
<organism evidence="12 13">
    <name type="scientific">Ustilago trichophora</name>
    <dbReference type="NCBI Taxonomy" id="86804"/>
    <lineage>
        <taxon>Eukaryota</taxon>
        <taxon>Fungi</taxon>
        <taxon>Dikarya</taxon>
        <taxon>Basidiomycota</taxon>
        <taxon>Ustilaginomycotina</taxon>
        <taxon>Ustilaginomycetes</taxon>
        <taxon>Ustilaginales</taxon>
        <taxon>Ustilaginaceae</taxon>
        <taxon>Ustilago</taxon>
    </lineage>
</organism>
<feature type="region of interest" description="Disordered" evidence="9">
    <location>
        <begin position="748"/>
        <end position="770"/>
    </location>
</feature>
<dbReference type="GO" id="GO:0042292">
    <property type="term" value="F:URM1 activating enzyme activity"/>
    <property type="evidence" value="ECO:0007669"/>
    <property type="project" value="TreeGrafter"/>
</dbReference>
<dbReference type="Gene3D" id="3.40.50.720">
    <property type="entry name" value="NAD(P)-binding Rossmann-like Domain"/>
    <property type="match status" value="1"/>
</dbReference>
<dbReference type="Gene3D" id="1.10.472.80">
    <property type="entry name" value="Ypt/Rab-GAP domain of gyp1p, domain 3"/>
    <property type="match status" value="1"/>
</dbReference>
<dbReference type="PROSITE" id="PS50086">
    <property type="entry name" value="TBC_RABGAP"/>
    <property type="match status" value="1"/>
</dbReference>
<dbReference type="Pfam" id="PF00581">
    <property type="entry name" value="Rhodanese"/>
    <property type="match status" value="1"/>
</dbReference>
<dbReference type="SUPFAM" id="SSF47923">
    <property type="entry name" value="Ypt/Rab-GAP domain of gyp1p"/>
    <property type="match status" value="2"/>
</dbReference>
<keyword evidence="7" id="KW-0833">Ubl conjugation pathway</keyword>
<evidence type="ECO:0000256" key="4">
    <source>
        <dbReference type="ARBA" id="ARBA00022694"/>
    </source>
</evidence>
<dbReference type="PANTHER" id="PTHR10953:SF102">
    <property type="entry name" value="ADENYLYLTRANSFERASE AND SULFURTRANSFERASE MOCS3"/>
    <property type="match status" value="1"/>
</dbReference>
<evidence type="ECO:0000256" key="7">
    <source>
        <dbReference type="ARBA" id="ARBA00022786"/>
    </source>
</evidence>
<dbReference type="GO" id="GO:0002143">
    <property type="term" value="P:tRNA wobble position uridine thiolation"/>
    <property type="evidence" value="ECO:0007669"/>
    <property type="project" value="TreeGrafter"/>
</dbReference>
<dbReference type="InterPro" id="IPR035985">
    <property type="entry name" value="Ubiquitin-activating_enz"/>
</dbReference>
<keyword evidence="5" id="KW-0548">Nucleotidyltransferase</keyword>
<dbReference type="InterPro" id="IPR001763">
    <property type="entry name" value="Rhodanese-like_dom"/>
</dbReference>
<evidence type="ECO:0000259" key="10">
    <source>
        <dbReference type="PROSITE" id="PS50086"/>
    </source>
</evidence>
<keyword evidence="6" id="KW-0547">Nucleotide-binding</keyword>
<dbReference type="SUPFAM" id="SSF69572">
    <property type="entry name" value="Activating enzymes of the ubiquitin-like proteins"/>
    <property type="match status" value="1"/>
</dbReference>
<evidence type="ECO:0000313" key="12">
    <source>
        <dbReference type="EMBL" id="SPO25685.1"/>
    </source>
</evidence>
<dbReference type="Gene3D" id="1.10.8.270">
    <property type="entry name" value="putative rabgap domain of human tbc1 domain family member 14 like domains"/>
    <property type="match status" value="1"/>
</dbReference>